<gene>
    <name evidence="3" type="ORF">HU200_048864</name>
</gene>
<dbReference type="PANTHER" id="PTHR47186:SF57">
    <property type="entry name" value="OS02G0478300 PROTEIN"/>
    <property type="match status" value="1"/>
</dbReference>
<comment type="caution">
    <text evidence="3">The sequence shown here is derived from an EMBL/GenBank/DDBJ whole genome shotgun (WGS) entry which is preliminary data.</text>
</comment>
<dbReference type="Gene3D" id="3.80.10.10">
    <property type="entry name" value="Ribonuclease Inhibitor"/>
    <property type="match status" value="1"/>
</dbReference>
<accession>A0A835AUS7</accession>
<evidence type="ECO:0000259" key="2">
    <source>
        <dbReference type="Pfam" id="PF23598"/>
    </source>
</evidence>
<dbReference type="Proteomes" id="UP000636709">
    <property type="component" value="Unassembled WGS sequence"/>
</dbReference>
<feature type="domain" description="Disease resistance R13L4/SHOC-2-like LRR" evidence="2">
    <location>
        <begin position="31"/>
        <end position="119"/>
    </location>
</feature>
<evidence type="ECO:0000313" key="3">
    <source>
        <dbReference type="EMBL" id="KAF8673308.1"/>
    </source>
</evidence>
<evidence type="ECO:0000256" key="1">
    <source>
        <dbReference type="ARBA" id="ARBA00022737"/>
    </source>
</evidence>
<dbReference type="InterPro" id="IPR032675">
    <property type="entry name" value="LRR_dom_sf"/>
</dbReference>
<proteinExistence type="predicted"/>
<protein>
    <recommendedName>
        <fullName evidence="2">Disease resistance R13L4/SHOC-2-like LRR domain-containing protein</fullName>
    </recommendedName>
</protein>
<sequence>MCSSGLTFHGYGLLTVYGRWEPFFISYKMGRLRVLDLEDVSSGLTNGDLENMVKVLPRLKFLFLRGCREITHLPAFLGDLKQLQTLDIRETSVIKLPKSIIRLEKLQYIRAGTAVILDNDTATTFRILPVVAEAASKSSTSATPMRRPRAVLGSCIPKLSTRSRLDDDSHNGIKVPRGIGRLSSLHTLGVVNISTAGEEGTLEQLKNLSLLHKLGVSGINQNNCVKLFSAISHLPHLESLSLQFQLNQDHEAAVYMVGLLSPLVKLRSLKLYGLIDKLPACIMQALFQLHELRKLSLQMKISPQQELDSIPSELRFGWGIAQSFGGWIIDFLEISCNSRLQALRFGSSIDVEILQIRCSSVSSSLKFFGLESMDNLKEVWFSGPYANDLKNHLQNELLDNVNKPIMYMQEPSS</sequence>
<keyword evidence="4" id="KW-1185">Reference proteome</keyword>
<dbReference type="SUPFAM" id="SSF52047">
    <property type="entry name" value="RNI-like"/>
    <property type="match status" value="1"/>
</dbReference>
<dbReference type="AlphaFoldDB" id="A0A835AUS7"/>
<dbReference type="InterPro" id="IPR055414">
    <property type="entry name" value="LRR_R13L4/SHOC2-like"/>
</dbReference>
<dbReference type="EMBL" id="JACEFO010002208">
    <property type="protein sequence ID" value="KAF8673308.1"/>
    <property type="molecule type" value="Genomic_DNA"/>
</dbReference>
<keyword evidence="1" id="KW-0677">Repeat</keyword>
<evidence type="ECO:0000313" key="4">
    <source>
        <dbReference type="Proteomes" id="UP000636709"/>
    </source>
</evidence>
<reference evidence="3" key="1">
    <citation type="submission" date="2020-07" db="EMBL/GenBank/DDBJ databases">
        <title>Genome sequence and genetic diversity analysis of an under-domesticated orphan crop, white fonio (Digitaria exilis).</title>
        <authorList>
            <person name="Bennetzen J.L."/>
            <person name="Chen S."/>
            <person name="Ma X."/>
            <person name="Wang X."/>
            <person name="Yssel A.E.J."/>
            <person name="Chaluvadi S.R."/>
            <person name="Johnson M."/>
            <person name="Gangashetty P."/>
            <person name="Hamidou F."/>
            <person name="Sanogo M.D."/>
            <person name="Zwaenepoel A."/>
            <person name="Wallace J."/>
            <person name="Van De Peer Y."/>
            <person name="Van Deynze A."/>
        </authorList>
    </citation>
    <scope>NUCLEOTIDE SEQUENCE</scope>
    <source>
        <tissue evidence="3">Leaves</tissue>
    </source>
</reference>
<organism evidence="3 4">
    <name type="scientific">Digitaria exilis</name>
    <dbReference type="NCBI Taxonomy" id="1010633"/>
    <lineage>
        <taxon>Eukaryota</taxon>
        <taxon>Viridiplantae</taxon>
        <taxon>Streptophyta</taxon>
        <taxon>Embryophyta</taxon>
        <taxon>Tracheophyta</taxon>
        <taxon>Spermatophyta</taxon>
        <taxon>Magnoliopsida</taxon>
        <taxon>Liliopsida</taxon>
        <taxon>Poales</taxon>
        <taxon>Poaceae</taxon>
        <taxon>PACMAD clade</taxon>
        <taxon>Panicoideae</taxon>
        <taxon>Panicodae</taxon>
        <taxon>Paniceae</taxon>
        <taxon>Anthephorinae</taxon>
        <taxon>Digitaria</taxon>
    </lineage>
</organism>
<dbReference type="PANTHER" id="PTHR47186">
    <property type="entry name" value="LEUCINE-RICH REPEAT-CONTAINING PROTEIN 57"/>
    <property type="match status" value="1"/>
</dbReference>
<name>A0A835AUS7_9POAL</name>
<dbReference type="OrthoDB" id="1517790at2759"/>
<dbReference type="Pfam" id="PF23598">
    <property type="entry name" value="LRR_14"/>
    <property type="match status" value="1"/>
</dbReference>